<evidence type="ECO:0000313" key="4">
    <source>
        <dbReference type="Proteomes" id="UP000198556"/>
    </source>
</evidence>
<dbReference type="GO" id="GO:0047617">
    <property type="term" value="F:fatty acyl-CoA hydrolase activity"/>
    <property type="evidence" value="ECO:0007669"/>
    <property type="project" value="TreeGrafter"/>
</dbReference>
<proteinExistence type="predicted"/>
<dbReference type="InterPro" id="IPR014940">
    <property type="entry name" value="BAAT_C"/>
</dbReference>
<keyword evidence="1" id="KW-0812">Transmembrane</keyword>
<accession>A0A1H9IZ55</accession>
<dbReference type="OrthoDB" id="8922993at2"/>
<dbReference type="Pfam" id="PF08840">
    <property type="entry name" value="BAAT_C"/>
    <property type="match status" value="1"/>
</dbReference>
<dbReference type="PANTHER" id="PTHR10824:SF4">
    <property type="entry name" value="ACYL-COENZYME A THIOESTERASE 1-LIKE"/>
    <property type="match status" value="1"/>
</dbReference>
<evidence type="ECO:0000259" key="2">
    <source>
        <dbReference type="Pfam" id="PF08840"/>
    </source>
</evidence>
<keyword evidence="1" id="KW-0472">Membrane</keyword>
<dbReference type="PANTHER" id="PTHR10824">
    <property type="entry name" value="ACYL-COENZYME A THIOESTERASE-RELATED"/>
    <property type="match status" value="1"/>
</dbReference>
<dbReference type="SUPFAM" id="SSF53474">
    <property type="entry name" value="alpha/beta-Hydrolases"/>
    <property type="match status" value="1"/>
</dbReference>
<organism evidence="3 4">
    <name type="scientific">Granulicatella balaenopterae</name>
    <dbReference type="NCBI Taxonomy" id="137733"/>
    <lineage>
        <taxon>Bacteria</taxon>
        <taxon>Bacillati</taxon>
        <taxon>Bacillota</taxon>
        <taxon>Bacilli</taxon>
        <taxon>Lactobacillales</taxon>
        <taxon>Carnobacteriaceae</taxon>
        <taxon>Granulicatella</taxon>
    </lineage>
</organism>
<dbReference type="PROSITE" id="PS51257">
    <property type="entry name" value="PROKAR_LIPOPROTEIN"/>
    <property type="match status" value="1"/>
</dbReference>
<feature type="transmembrane region" description="Helical" evidence="1">
    <location>
        <begin position="12"/>
        <end position="35"/>
    </location>
</feature>
<dbReference type="Gene3D" id="3.40.50.1820">
    <property type="entry name" value="alpha/beta hydrolase"/>
    <property type="match status" value="1"/>
</dbReference>
<keyword evidence="4" id="KW-1185">Reference proteome</keyword>
<evidence type="ECO:0000313" key="3">
    <source>
        <dbReference type="EMBL" id="SEQ79767.1"/>
    </source>
</evidence>
<keyword evidence="1" id="KW-1133">Transmembrane helix</keyword>
<dbReference type="GO" id="GO:0006637">
    <property type="term" value="P:acyl-CoA metabolic process"/>
    <property type="evidence" value="ECO:0007669"/>
    <property type="project" value="TreeGrafter"/>
</dbReference>
<evidence type="ECO:0000256" key="1">
    <source>
        <dbReference type="SAM" id="Phobius"/>
    </source>
</evidence>
<name>A0A1H9IZ55_9LACT</name>
<gene>
    <name evidence="3" type="ORF">SAMN05421767_10725</name>
</gene>
<dbReference type="Proteomes" id="UP000198556">
    <property type="component" value="Unassembled WGS sequence"/>
</dbReference>
<dbReference type="GO" id="GO:0006631">
    <property type="term" value="P:fatty acid metabolic process"/>
    <property type="evidence" value="ECO:0007669"/>
    <property type="project" value="TreeGrafter"/>
</dbReference>
<dbReference type="InterPro" id="IPR029058">
    <property type="entry name" value="AB_hydrolase_fold"/>
</dbReference>
<protein>
    <submittedName>
        <fullName evidence="3">Acetyl esterase/lipase</fullName>
    </submittedName>
</protein>
<dbReference type="AlphaFoldDB" id="A0A1H9IZ55"/>
<reference evidence="3 4" key="1">
    <citation type="submission" date="2016-10" db="EMBL/GenBank/DDBJ databases">
        <authorList>
            <person name="de Groot N.N."/>
        </authorList>
    </citation>
    <scope>NUCLEOTIDE SEQUENCE [LARGE SCALE GENOMIC DNA]</scope>
    <source>
        <strain evidence="3 4">DSM 15827</strain>
    </source>
</reference>
<feature type="domain" description="BAAT/Acyl-CoA thioester hydrolase C-terminal" evidence="2">
    <location>
        <begin position="124"/>
        <end position="292"/>
    </location>
</feature>
<sequence length="335" mass="37972">MKNSNKHIVKKIMIGLLIVISCLLVIRGYHSIYYLNKTYKIKHTYDINQTEIADVQIKTVQSGMVNGYHFIPDHKTHNGVIIVFGGSEGECEQWFGERYSPLGYEVLCLYYFGSDNQPAKLSEVPIEFFDEALAYLNNPDDLTVYGVSKGAELALLLATRYDCIKHLILNEPSSHIYPGMDLGKSAWTEHGEPIQTANIPKEAYLPALGFFYDLLVKKPTGCIKVYDNIIANQKDSDIGRINVEDINEEVDMLMFAATDDQMWPSVTMANIIKDHRPVNTELIILEGAGHMFHIDHLLIETNGCIFYTGGTLETNKAAYQLFDSEIEHHLNKWCQ</sequence>
<dbReference type="EMBL" id="FOGF01000007">
    <property type="protein sequence ID" value="SEQ79767.1"/>
    <property type="molecule type" value="Genomic_DNA"/>
</dbReference>
<dbReference type="STRING" id="137733.SAMN05421767_10725"/>